<name>A0A0F9XMD9_9ZZZZ</name>
<reference evidence="5" key="1">
    <citation type="journal article" date="2015" name="Nature">
        <title>Complex archaea that bridge the gap between prokaryotes and eukaryotes.</title>
        <authorList>
            <person name="Spang A."/>
            <person name="Saw J.H."/>
            <person name="Jorgensen S.L."/>
            <person name="Zaremba-Niedzwiedzka K."/>
            <person name="Martijn J."/>
            <person name="Lind A.E."/>
            <person name="van Eijk R."/>
            <person name="Schleper C."/>
            <person name="Guy L."/>
            <person name="Ettema T.J."/>
        </authorList>
    </citation>
    <scope>NUCLEOTIDE SEQUENCE</scope>
</reference>
<sequence length="218" mass="24922">MGLFKKTPKNLPEYWSKYESLFKDPQSKNFDELIFVVLDTETTGFSFEDDRILSIGAVKIKKETISVQDVFDIYLTQEKFNKETVHVHGLLKNGQRECISEILALEKFLEYVGNAIIVAHHAGFDMGMLNTALVRHGLPKLKNTVLDTSVIYKKTLIKSYLVQPKPSYTLDELAEKFSISKKDRHTALGDAYITAVAFLKIISRLKEKKNFSLKSLIR</sequence>
<dbReference type="PANTHER" id="PTHR30231:SF4">
    <property type="entry name" value="PROTEIN NEN2"/>
    <property type="match status" value="1"/>
</dbReference>
<keyword evidence="1" id="KW-0540">Nuclease</keyword>
<evidence type="ECO:0000256" key="3">
    <source>
        <dbReference type="ARBA" id="ARBA00022839"/>
    </source>
</evidence>
<keyword evidence="2" id="KW-0378">Hydrolase</keyword>
<dbReference type="InterPro" id="IPR006054">
    <property type="entry name" value="DnaQ"/>
</dbReference>
<dbReference type="InterPro" id="IPR013520">
    <property type="entry name" value="Ribonucl_H"/>
</dbReference>
<dbReference type="Pfam" id="PF00929">
    <property type="entry name" value="RNase_T"/>
    <property type="match status" value="1"/>
</dbReference>
<dbReference type="InterPro" id="IPR012337">
    <property type="entry name" value="RNaseH-like_sf"/>
</dbReference>
<comment type="caution">
    <text evidence="5">The sequence shown here is derived from an EMBL/GenBank/DDBJ whole genome shotgun (WGS) entry which is preliminary data.</text>
</comment>
<dbReference type="FunFam" id="3.30.420.10:FF:000045">
    <property type="entry name" value="3'-5' exonuclease DinG"/>
    <property type="match status" value="1"/>
</dbReference>
<dbReference type="AlphaFoldDB" id="A0A0F9XMD9"/>
<dbReference type="SUPFAM" id="SSF53098">
    <property type="entry name" value="Ribonuclease H-like"/>
    <property type="match status" value="1"/>
</dbReference>
<dbReference type="Gene3D" id="3.30.420.10">
    <property type="entry name" value="Ribonuclease H-like superfamily/Ribonuclease H"/>
    <property type="match status" value="1"/>
</dbReference>
<dbReference type="PANTHER" id="PTHR30231">
    <property type="entry name" value="DNA POLYMERASE III SUBUNIT EPSILON"/>
    <property type="match status" value="1"/>
</dbReference>
<dbReference type="GO" id="GO:0006260">
    <property type="term" value="P:DNA replication"/>
    <property type="evidence" value="ECO:0007669"/>
    <property type="project" value="InterPro"/>
</dbReference>
<dbReference type="InterPro" id="IPR036397">
    <property type="entry name" value="RNaseH_sf"/>
</dbReference>
<evidence type="ECO:0000256" key="1">
    <source>
        <dbReference type="ARBA" id="ARBA00022722"/>
    </source>
</evidence>
<dbReference type="GO" id="GO:0005829">
    <property type="term" value="C:cytosol"/>
    <property type="evidence" value="ECO:0007669"/>
    <property type="project" value="TreeGrafter"/>
</dbReference>
<dbReference type="NCBIfam" id="TIGR00573">
    <property type="entry name" value="dnaq"/>
    <property type="match status" value="1"/>
</dbReference>
<feature type="domain" description="Exonuclease" evidence="4">
    <location>
        <begin position="34"/>
        <end position="207"/>
    </location>
</feature>
<evidence type="ECO:0000313" key="5">
    <source>
        <dbReference type="EMBL" id="KKN93283.1"/>
    </source>
</evidence>
<keyword evidence="3" id="KW-0269">Exonuclease</keyword>
<dbReference type="EMBL" id="LAZR01000087">
    <property type="protein sequence ID" value="KKN93283.1"/>
    <property type="molecule type" value="Genomic_DNA"/>
</dbReference>
<accession>A0A0F9XMD9</accession>
<evidence type="ECO:0000259" key="4">
    <source>
        <dbReference type="SMART" id="SM00479"/>
    </source>
</evidence>
<evidence type="ECO:0000256" key="2">
    <source>
        <dbReference type="ARBA" id="ARBA00022801"/>
    </source>
</evidence>
<dbReference type="SMART" id="SM00479">
    <property type="entry name" value="EXOIII"/>
    <property type="match status" value="1"/>
</dbReference>
<dbReference type="GO" id="GO:0003677">
    <property type="term" value="F:DNA binding"/>
    <property type="evidence" value="ECO:0007669"/>
    <property type="project" value="InterPro"/>
</dbReference>
<dbReference type="GO" id="GO:0008408">
    <property type="term" value="F:3'-5' exonuclease activity"/>
    <property type="evidence" value="ECO:0007669"/>
    <property type="project" value="TreeGrafter"/>
</dbReference>
<organism evidence="5">
    <name type="scientific">marine sediment metagenome</name>
    <dbReference type="NCBI Taxonomy" id="412755"/>
    <lineage>
        <taxon>unclassified sequences</taxon>
        <taxon>metagenomes</taxon>
        <taxon>ecological metagenomes</taxon>
    </lineage>
</organism>
<gene>
    <name evidence="5" type="ORF">LCGC14_0199180</name>
</gene>
<protein>
    <recommendedName>
        <fullName evidence="4">Exonuclease domain-containing protein</fullName>
    </recommendedName>
</protein>
<dbReference type="GO" id="GO:0003887">
    <property type="term" value="F:DNA-directed DNA polymerase activity"/>
    <property type="evidence" value="ECO:0007669"/>
    <property type="project" value="InterPro"/>
</dbReference>
<dbReference type="CDD" id="cd06127">
    <property type="entry name" value="DEDDh"/>
    <property type="match status" value="1"/>
</dbReference>
<proteinExistence type="predicted"/>